<organism evidence="1 2">
    <name type="scientific">Candidatus Sulfotelmatobacter kueseliae</name>
    <dbReference type="NCBI Taxonomy" id="2042962"/>
    <lineage>
        <taxon>Bacteria</taxon>
        <taxon>Pseudomonadati</taxon>
        <taxon>Acidobacteriota</taxon>
        <taxon>Terriglobia</taxon>
        <taxon>Terriglobales</taxon>
        <taxon>Candidatus Korobacteraceae</taxon>
        <taxon>Candidatus Sulfotelmatobacter</taxon>
    </lineage>
</organism>
<name>A0A2U3KAK0_9BACT</name>
<dbReference type="EMBL" id="OMOD01000068">
    <property type="protein sequence ID" value="SPF36638.1"/>
    <property type="molecule type" value="Genomic_DNA"/>
</dbReference>
<dbReference type="AlphaFoldDB" id="A0A2U3KAK0"/>
<dbReference type="Proteomes" id="UP000238701">
    <property type="component" value="Unassembled WGS sequence"/>
</dbReference>
<proteinExistence type="predicted"/>
<accession>A0A2U3KAK0</accession>
<protein>
    <submittedName>
        <fullName evidence="1">Uncharacterized protein</fullName>
    </submittedName>
</protein>
<evidence type="ECO:0000313" key="2">
    <source>
        <dbReference type="Proteomes" id="UP000238701"/>
    </source>
</evidence>
<sequence length="52" mass="5765">MAILNRFVTVTGIEYGKYVGHFPWINPTIPALNRVARGPRDESGRLPPSVSL</sequence>
<evidence type="ECO:0000313" key="1">
    <source>
        <dbReference type="EMBL" id="SPF36638.1"/>
    </source>
</evidence>
<gene>
    <name evidence="1" type="ORF">SBA1_160008</name>
</gene>
<reference evidence="2" key="1">
    <citation type="submission" date="2018-02" db="EMBL/GenBank/DDBJ databases">
        <authorList>
            <person name="Hausmann B."/>
        </authorList>
    </citation>
    <scope>NUCLEOTIDE SEQUENCE [LARGE SCALE GENOMIC DNA]</scope>
    <source>
        <strain evidence="2">Peat soil MAG SbA1</strain>
    </source>
</reference>